<dbReference type="EMBL" id="JARPWY010000040">
    <property type="protein sequence ID" value="MDT2515295.1"/>
    <property type="molecule type" value="Genomic_DNA"/>
</dbReference>
<dbReference type="GeneID" id="69568012"/>
<dbReference type="Proteomes" id="UP000288388">
    <property type="component" value="Unassembled WGS sequence"/>
</dbReference>
<protein>
    <submittedName>
        <fullName evidence="1">UPF0223 family protein</fullName>
    </submittedName>
</protein>
<dbReference type="SUPFAM" id="SSF158504">
    <property type="entry name" value="BH2638-like"/>
    <property type="match status" value="1"/>
</dbReference>
<gene>
    <name evidence="4" type="ORF">AUF17_08070</name>
    <name evidence="3" type="ORF">EK398_10565</name>
    <name evidence="1" type="ORF">P7D43_14295</name>
    <name evidence="2" type="ORF">P7D79_13800</name>
</gene>
<name>A0A2N8PVD8_ENTAV</name>
<accession>A0A2N8PVD8</accession>
<dbReference type="Proteomes" id="UP000316316">
    <property type="component" value="Unassembled WGS sequence"/>
</dbReference>
<dbReference type="InterPro" id="IPR007920">
    <property type="entry name" value="UPF0223"/>
</dbReference>
<dbReference type="EMBL" id="JARPWH010000055">
    <property type="protein sequence ID" value="MDT2403540.1"/>
    <property type="molecule type" value="Genomic_DNA"/>
</dbReference>
<dbReference type="Gene3D" id="1.10.220.80">
    <property type="entry name" value="BH2638-like"/>
    <property type="match status" value="1"/>
</dbReference>
<proteinExistence type="predicted"/>
<reference evidence="4 6" key="1">
    <citation type="submission" date="2017-10" db="EMBL/GenBank/DDBJ databases">
        <title>FDA dAtabase for Regulatory Grade micrObial Sequences (FDA-ARGOS): Supporting development and validation of Infectious Disease Dx tests.</title>
        <authorList>
            <person name="Campos J."/>
            <person name="Goldberg B."/>
            <person name="Tallon L.J."/>
            <person name="Sadzewicz L."/>
            <person name="Sengamalay N."/>
            <person name="Ott S."/>
            <person name="Godinez A."/>
            <person name="Nagaraj S."/>
            <person name="Vyas G."/>
            <person name="Aluvathingal J."/>
            <person name="Nadendla S."/>
            <person name="Geyer C."/>
            <person name="Nandy P."/>
            <person name="Hobson J."/>
            <person name="Sichtig H."/>
        </authorList>
    </citation>
    <scope>NUCLEOTIDE SEQUENCE [LARGE SCALE GENOMIC DNA]</scope>
    <source>
        <strain evidence="4 6">FDAARGOS_185</strain>
    </source>
</reference>
<comment type="caution">
    <text evidence="4">The sequence shown here is derived from an EMBL/GenBank/DDBJ whole genome shotgun (WGS) entry which is preliminary data.</text>
</comment>
<dbReference type="EMBL" id="RYZS01000001">
    <property type="protein sequence ID" value="RVU95235.1"/>
    <property type="molecule type" value="Genomic_DNA"/>
</dbReference>
<dbReference type="RefSeq" id="WP_016180314.1">
    <property type="nucleotide sequence ID" value="NZ_CAAKNX010000052.1"/>
</dbReference>
<dbReference type="AlphaFoldDB" id="A0A2N8PVD8"/>
<dbReference type="Proteomes" id="UP001264335">
    <property type="component" value="Unassembled WGS sequence"/>
</dbReference>
<evidence type="ECO:0000313" key="2">
    <source>
        <dbReference type="EMBL" id="MDT2515295.1"/>
    </source>
</evidence>
<dbReference type="PIRSF" id="PIRSF037260">
    <property type="entry name" value="UPF0223"/>
    <property type="match status" value="1"/>
</dbReference>
<organism evidence="4 6">
    <name type="scientific">Enterococcus avium</name>
    <name type="common">Streptococcus avium</name>
    <dbReference type="NCBI Taxonomy" id="33945"/>
    <lineage>
        <taxon>Bacteria</taxon>
        <taxon>Bacillati</taxon>
        <taxon>Bacillota</taxon>
        <taxon>Bacilli</taxon>
        <taxon>Lactobacillales</taxon>
        <taxon>Enterococcaceae</taxon>
        <taxon>Enterococcus</taxon>
    </lineage>
</organism>
<dbReference type="Proteomes" id="UP001260773">
    <property type="component" value="Unassembled WGS sequence"/>
</dbReference>
<sequence>MANYGYPIDEDWTHEEIVTVINFLNLVEAANESGIETEAFLTGYKKFKTVIKSIGEEKRIGREFQEVSGYSLYRTLQKAKAATTKRFKM</sequence>
<dbReference type="EMBL" id="PDXQ01000001">
    <property type="protein sequence ID" value="TRZ34045.1"/>
    <property type="molecule type" value="Genomic_DNA"/>
</dbReference>
<evidence type="ECO:0000313" key="7">
    <source>
        <dbReference type="Proteomes" id="UP001264335"/>
    </source>
</evidence>
<evidence type="ECO:0000313" key="5">
    <source>
        <dbReference type="Proteomes" id="UP000288388"/>
    </source>
</evidence>
<reference evidence="3 5" key="2">
    <citation type="submission" date="2018-12" db="EMBL/GenBank/DDBJ databases">
        <title>A novel vanA-carrying plasmid in a clinical isolate of Enterococcus avium.</title>
        <authorList>
            <person name="Bernasconi O.J."/>
            <person name="Luzzaro F."/>
            <person name="Endimiani A."/>
        </authorList>
    </citation>
    <scope>NUCLEOTIDE SEQUENCE [LARGE SCALE GENOMIC DNA]</scope>
    <source>
        <strain evidence="3 5">LC0559/18</strain>
    </source>
</reference>
<evidence type="ECO:0000313" key="3">
    <source>
        <dbReference type="EMBL" id="RVU95235.1"/>
    </source>
</evidence>
<evidence type="ECO:0000313" key="4">
    <source>
        <dbReference type="EMBL" id="TRZ34045.1"/>
    </source>
</evidence>
<dbReference type="NCBIfam" id="NF003353">
    <property type="entry name" value="PRK04387.1"/>
    <property type="match status" value="1"/>
</dbReference>
<dbReference type="InterPro" id="IPR023324">
    <property type="entry name" value="BH2638-like_sf"/>
</dbReference>
<evidence type="ECO:0000313" key="1">
    <source>
        <dbReference type="EMBL" id="MDT2403540.1"/>
    </source>
</evidence>
<evidence type="ECO:0000313" key="6">
    <source>
        <dbReference type="Proteomes" id="UP000316316"/>
    </source>
</evidence>
<dbReference type="Pfam" id="PF05256">
    <property type="entry name" value="UPF0223"/>
    <property type="match status" value="1"/>
</dbReference>
<reference evidence="1 7" key="3">
    <citation type="submission" date="2023-03" db="EMBL/GenBank/DDBJ databases">
        <authorList>
            <person name="Shen W."/>
            <person name="Cai J."/>
        </authorList>
    </citation>
    <scope>NUCLEOTIDE SEQUENCE</scope>
    <source>
        <strain evidence="1">P33-2</strain>
        <strain evidence="2 7">Y2</strain>
    </source>
</reference>